<proteinExistence type="inferred from homology"/>
<gene>
    <name evidence="7" type="ORF">PMAYCL1PPCAC_23598</name>
</gene>
<keyword evidence="2 6" id="KW-0378">Hydrolase</keyword>
<dbReference type="Pfam" id="PF01731">
    <property type="entry name" value="Arylesterase"/>
    <property type="match status" value="1"/>
</dbReference>
<dbReference type="GO" id="GO:0046872">
    <property type="term" value="F:metal ion binding"/>
    <property type="evidence" value="ECO:0007669"/>
    <property type="project" value="UniProtKB-KW"/>
</dbReference>
<comment type="catalytic activity">
    <reaction evidence="6">
        <text>a phenyl acetate + H2O = a phenol + acetate + H(+)</text>
        <dbReference type="Rhea" id="RHEA:17309"/>
        <dbReference type="ChEBI" id="CHEBI:15377"/>
        <dbReference type="ChEBI" id="CHEBI:15378"/>
        <dbReference type="ChEBI" id="CHEBI:30089"/>
        <dbReference type="ChEBI" id="CHEBI:33853"/>
        <dbReference type="ChEBI" id="CHEBI:140310"/>
        <dbReference type="EC" id="3.1.1.2"/>
    </reaction>
</comment>
<evidence type="ECO:0000256" key="6">
    <source>
        <dbReference type="RuleBase" id="RU368025"/>
    </source>
</evidence>
<dbReference type="PANTHER" id="PTHR11799:SF28">
    <property type="entry name" value="MECHANOSENSORY ABNORMALITY PROTEIN 6"/>
    <property type="match status" value="1"/>
</dbReference>
<sequence>GSFQFHFVPLQIDFMAGYCVAFDGDREIYSPLRQQQASLQPHSWSMQNHPRDWSVEGSSSIKRASAENGSAGIEFIPQLRLAFISNGLGAVDGGGIGRILTYEFPENVESDRSKIHQAIPLKIESSSSFREERFAPMGLSAFTSKGRISLYVVNTHPLRKCVEVFSFIKEKSLLQHRKSICDPLFTSPTSISVVGADRFFLTNLAYFDAGWMQLAELSMQTNWGSILLFNGKSVEYAEKYSPSPSGIFYDRSRERLIVSSLMNEVIQVYSVKRDLSIEHTLDMSLLSSPAGIYVEPKSGEIFAAFHPVLNSLIFHWFGSGVDRKPSPSQVLRIRMQSDDVSWVVTEPYANDGATISGSNSILYVNEQLLIGSLFGKCLLCDVDYPQLA</sequence>
<evidence type="ECO:0000256" key="5">
    <source>
        <dbReference type="PIRSR" id="PIRSR602640-2"/>
    </source>
</evidence>
<feature type="non-terminal residue" evidence="7">
    <location>
        <position position="1"/>
    </location>
</feature>
<evidence type="ECO:0000256" key="4">
    <source>
        <dbReference type="ARBA" id="ARBA00023180"/>
    </source>
</evidence>
<evidence type="ECO:0000256" key="2">
    <source>
        <dbReference type="ARBA" id="ARBA00022801"/>
    </source>
</evidence>
<comment type="cofactor">
    <cofactor evidence="5 6">
        <name>Ca(2+)</name>
        <dbReference type="ChEBI" id="CHEBI:29108"/>
    </cofactor>
    <text evidence="5 6">Binds 2 calcium ions per subunit.</text>
</comment>
<protein>
    <recommendedName>
        <fullName evidence="6">Paraoxonase</fullName>
        <ecNumber evidence="6">3.1.1.2</ecNumber>
    </recommendedName>
</protein>
<keyword evidence="8" id="KW-1185">Reference proteome</keyword>
<dbReference type="AlphaFoldDB" id="A0AAN5CYQ5"/>
<name>A0AAN5CYQ5_9BILA</name>
<evidence type="ECO:0000256" key="1">
    <source>
        <dbReference type="ARBA" id="ARBA00008595"/>
    </source>
</evidence>
<evidence type="ECO:0000313" key="8">
    <source>
        <dbReference type="Proteomes" id="UP001328107"/>
    </source>
</evidence>
<dbReference type="InterPro" id="IPR011042">
    <property type="entry name" value="6-blade_b-propeller_TolB-like"/>
</dbReference>
<dbReference type="PANTHER" id="PTHR11799">
    <property type="entry name" value="PARAOXONASE"/>
    <property type="match status" value="1"/>
</dbReference>
<dbReference type="Gene3D" id="2.120.10.30">
    <property type="entry name" value="TolB, C-terminal domain"/>
    <property type="match status" value="1"/>
</dbReference>
<dbReference type="InterPro" id="IPR002640">
    <property type="entry name" value="Arylesterase"/>
</dbReference>
<keyword evidence="3 6" id="KW-1015">Disulfide bond</keyword>
<comment type="similarity">
    <text evidence="1 6">Belongs to the paraoxonase family.</text>
</comment>
<evidence type="ECO:0000256" key="3">
    <source>
        <dbReference type="ARBA" id="ARBA00023157"/>
    </source>
</evidence>
<keyword evidence="4 6" id="KW-0325">Glycoprotein</keyword>
<keyword evidence="5 6" id="KW-0479">Metal-binding</keyword>
<organism evidence="7 8">
    <name type="scientific">Pristionchus mayeri</name>
    <dbReference type="NCBI Taxonomy" id="1317129"/>
    <lineage>
        <taxon>Eukaryota</taxon>
        <taxon>Metazoa</taxon>
        <taxon>Ecdysozoa</taxon>
        <taxon>Nematoda</taxon>
        <taxon>Chromadorea</taxon>
        <taxon>Rhabditida</taxon>
        <taxon>Rhabditina</taxon>
        <taxon>Diplogasteromorpha</taxon>
        <taxon>Diplogasteroidea</taxon>
        <taxon>Neodiplogasteridae</taxon>
        <taxon>Pristionchus</taxon>
    </lineage>
</organism>
<dbReference type="PRINTS" id="PR01785">
    <property type="entry name" value="PARAOXONASE"/>
</dbReference>
<accession>A0AAN5CYQ5</accession>
<dbReference type="InterPro" id="IPR051288">
    <property type="entry name" value="Serum_paraoxonase/arylesterase"/>
</dbReference>
<reference evidence="8" key="1">
    <citation type="submission" date="2022-10" db="EMBL/GenBank/DDBJ databases">
        <title>Genome assembly of Pristionchus species.</title>
        <authorList>
            <person name="Yoshida K."/>
            <person name="Sommer R.J."/>
        </authorList>
    </citation>
    <scope>NUCLEOTIDE SEQUENCE [LARGE SCALE GENOMIC DNA]</scope>
    <source>
        <strain evidence="8">RS5460</strain>
    </source>
</reference>
<dbReference type="Proteomes" id="UP001328107">
    <property type="component" value="Unassembled WGS sequence"/>
</dbReference>
<feature type="binding site" evidence="5">
    <location>
        <position position="139"/>
    </location>
    <ligand>
        <name>Ca(2+)</name>
        <dbReference type="ChEBI" id="CHEBI:29108"/>
        <label>1</label>
        <note>catalytic</note>
    </ligand>
</feature>
<evidence type="ECO:0000313" key="7">
    <source>
        <dbReference type="EMBL" id="GMR53403.1"/>
    </source>
</evidence>
<keyword evidence="5 6" id="KW-0106">Calcium</keyword>
<comment type="caution">
    <text evidence="7">The sequence shown here is derived from an EMBL/GenBank/DDBJ whole genome shotgun (WGS) entry which is preliminary data.</text>
</comment>
<dbReference type="GO" id="GO:0004064">
    <property type="term" value="F:arylesterase activity"/>
    <property type="evidence" value="ECO:0007669"/>
    <property type="project" value="UniProtKB-UniRule"/>
</dbReference>
<dbReference type="SUPFAM" id="SSF63829">
    <property type="entry name" value="Calcium-dependent phosphotriesterase"/>
    <property type="match status" value="1"/>
</dbReference>
<dbReference type="EC" id="3.1.1.2" evidence="6"/>
<dbReference type="EMBL" id="BTRK01000005">
    <property type="protein sequence ID" value="GMR53403.1"/>
    <property type="molecule type" value="Genomic_DNA"/>
</dbReference>